<dbReference type="AlphaFoldDB" id="A0A2I1FRX9"/>
<accession>A0A2I1FRX9</accession>
<feature type="domain" description="DUF6570" evidence="1">
    <location>
        <begin position="128"/>
        <end position="154"/>
    </location>
</feature>
<dbReference type="Pfam" id="PF20209">
    <property type="entry name" value="DUF6570"/>
    <property type="match status" value="1"/>
</dbReference>
<evidence type="ECO:0000313" key="2">
    <source>
        <dbReference type="EMBL" id="PKC50325.1"/>
    </source>
</evidence>
<dbReference type="VEuPathDB" id="FungiDB:RhiirA1_486714"/>
<comment type="caution">
    <text evidence="2">The sequence shown here is derived from an EMBL/GenBank/DDBJ whole genome shotgun (WGS) entry which is preliminary data.</text>
</comment>
<reference evidence="2 3" key="1">
    <citation type="submission" date="2017-10" db="EMBL/GenBank/DDBJ databases">
        <title>Extensive intraspecific genome diversity in a model arbuscular mycorrhizal fungus.</title>
        <authorList>
            <person name="Chen E.C.H."/>
            <person name="Morin E."/>
            <person name="Baudet D."/>
            <person name="Noel J."/>
            <person name="Ndikumana S."/>
            <person name="Charron P."/>
            <person name="St-Onge C."/>
            <person name="Giorgi J."/>
            <person name="Grigoriev I.V."/>
            <person name="Roux C."/>
            <person name="Martin F.M."/>
            <person name="Corradi N."/>
        </authorList>
    </citation>
    <scope>NUCLEOTIDE SEQUENCE [LARGE SCALE GENOMIC DNA]</scope>
    <source>
        <strain evidence="2 3">A1</strain>
    </source>
</reference>
<proteinExistence type="predicted"/>
<dbReference type="EMBL" id="LLXH01010358">
    <property type="protein sequence ID" value="PKC50325.1"/>
    <property type="molecule type" value="Genomic_DNA"/>
</dbReference>
<dbReference type="Proteomes" id="UP000232688">
    <property type="component" value="Unassembled WGS sequence"/>
</dbReference>
<name>A0A2I1FRX9_9GLOM</name>
<sequence length="154" mass="18189">TNETRLARDQKRKERQIPEEIYEEYEARLEAEEEVRRACARNKYQLRKARKTPKQFAARLSQNKPNIRRKRVSESSESIQTSDQKLLRKFRSTISNFTNKLCNKCNERFPSITLIGNECRRCHLEGSPKKFSAENNMDPGEVPQELQDLTDIEE</sequence>
<feature type="non-terminal residue" evidence="2">
    <location>
        <position position="1"/>
    </location>
</feature>
<gene>
    <name evidence="2" type="ORF">RhiirA1_486714</name>
</gene>
<evidence type="ECO:0000259" key="1">
    <source>
        <dbReference type="Pfam" id="PF20209"/>
    </source>
</evidence>
<reference evidence="2 3" key="2">
    <citation type="submission" date="2017-10" db="EMBL/GenBank/DDBJ databases">
        <title>Genome analyses suggest a sexual origin of heterokaryosis in a supposedly ancient asexual fungus.</title>
        <authorList>
            <person name="Corradi N."/>
            <person name="Sedzielewska K."/>
            <person name="Noel J."/>
            <person name="Charron P."/>
            <person name="Farinelli L."/>
            <person name="Marton T."/>
            <person name="Kruger M."/>
            <person name="Pelin A."/>
            <person name="Brachmann A."/>
            <person name="Corradi N."/>
        </authorList>
    </citation>
    <scope>NUCLEOTIDE SEQUENCE [LARGE SCALE GENOMIC DNA]</scope>
    <source>
        <strain evidence="2 3">A1</strain>
    </source>
</reference>
<feature type="non-terminal residue" evidence="2">
    <location>
        <position position="154"/>
    </location>
</feature>
<dbReference type="InterPro" id="IPR046700">
    <property type="entry name" value="DUF6570"/>
</dbReference>
<evidence type="ECO:0000313" key="3">
    <source>
        <dbReference type="Proteomes" id="UP000232688"/>
    </source>
</evidence>
<dbReference type="VEuPathDB" id="FungiDB:RhiirFUN_015754"/>
<protein>
    <recommendedName>
        <fullName evidence="1">DUF6570 domain-containing protein</fullName>
    </recommendedName>
</protein>
<dbReference type="OrthoDB" id="2976830at2759"/>
<organism evidence="2 3">
    <name type="scientific">Rhizophagus irregularis</name>
    <dbReference type="NCBI Taxonomy" id="588596"/>
    <lineage>
        <taxon>Eukaryota</taxon>
        <taxon>Fungi</taxon>
        <taxon>Fungi incertae sedis</taxon>
        <taxon>Mucoromycota</taxon>
        <taxon>Glomeromycotina</taxon>
        <taxon>Glomeromycetes</taxon>
        <taxon>Glomerales</taxon>
        <taxon>Glomeraceae</taxon>
        <taxon>Rhizophagus</taxon>
    </lineage>
</organism>